<evidence type="ECO:0000256" key="2">
    <source>
        <dbReference type="ARBA" id="ARBA00005898"/>
    </source>
</evidence>
<feature type="binding site" evidence="19">
    <location>
        <begin position="155"/>
        <end position="156"/>
    </location>
    <ligand>
        <name>UDP-N-acetyl-alpha-D-muramoyl-L-alanyl-D-glutamate</name>
        <dbReference type="ChEBI" id="CHEBI:83900"/>
    </ligand>
</feature>
<evidence type="ECO:0000256" key="5">
    <source>
        <dbReference type="ARBA" id="ARBA00022618"/>
    </source>
</evidence>
<dbReference type="InterPro" id="IPR000713">
    <property type="entry name" value="Mur_ligase_N"/>
</dbReference>
<feature type="binding site" evidence="19">
    <location>
        <position position="182"/>
    </location>
    <ligand>
        <name>UDP-N-acetyl-alpha-D-muramoyl-L-alanyl-D-glutamate</name>
        <dbReference type="ChEBI" id="CHEBI:83900"/>
    </ligand>
</feature>
<evidence type="ECO:0000256" key="1">
    <source>
        <dbReference type="ARBA" id="ARBA00004752"/>
    </source>
</evidence>
<dbReference type="NCBIfam" id="TIGR01085">
    <property type="entry name" value="murE"/>
    <property type="match status" value="1"/>
</dbReference>
<keyword evidence="25" id="KW-1185">Reference proteome</keyword>
<comment type="subcellular location">
    <subcellularLocation>
        <location evidence="19 20">Cytoplasm</location>
    </subcellularLocation>
</comment>
<feature type="binding site" evidence="19">
    <location>
        <position position="154"/>
    </location>
    <ligand>
        <name>UDP-N-acetyl-alpha-D-muramoyl-L-alanyl-D-glutamate</name>
        <dbReference type="ChEBI" id="CHEBI:83900"/>
    </ligand>
</feature>
<dbReference type="InterPro" id="IPR035911">
    <property type="entry name" value="MurE/MurF_N"/>
</dbReference>
<dbReference type="HAMAP" id="MF_00208">
    <property type="entry name" value="MurE"/>
    <property type="match status" value="1"/>
</dbReference>
<dbReference type="SUPFAM" id="SSF63418">
    <property type="entry name" value="MurE/MurF N-terminal domain"/>
    <property type="match status" value="1"/>
</dbReference>
<comment type="catalytic activity">
    <reaction evidence="12 19">
        <text>UDP-N-acetyl-alpha-D-muramoyl-L-alanyl-D-glutamate + meso-2,6-diaminopimelate + ATP = UDP-N-acetyl-alpha-D-muramoyl-L-alanyl-gamma-D-glutamyl-meso-2,6-diaminopimelate + ADP + phosphate + H(+)</text>
        <dbReference type="Rhea" id="RHEA:23676"/>
        <dbReference type="ChEBI" id="CHEBI:15378"/>
        <dbReference type="ChEBI" id="CHEBI:30616"/>
        <dbReference type="ChEBI" id="CHEBI:43474"/>
        <dbReference type="ChEBI" id="CHEBI:57791"/>
        <dbReference type="ChEBI" id="CHEBI:83900"/>
        <dbReference type="ChEBI" id="CHEBI:83905"/>
        <dbReference type="ChEBI" id="CHEBI:456216"/>
        <dbReference type="EC" id="6.3.2.13"/>
    </reaction>
</comment>
<feature type="modified residue" description="N6-carboxylysine" evidence="19">
    <location>
        <position position="222"/>
    </location>
</feature>
<feature type="domain" description="Mur ligase N-terminal catalytic" evidence="21">
    <location>
        <begin position="25"/>
        <end position="95"/>
    </location>
</feature>
<feature type="binding site" evidence="19">
    <location>
        <position position="388"/>
    </location>
    <ligand>
        <name>meso-2,6-diaminopimelate</name>
        <dbReference type="ChEBI" id="CHEBI:57791"/>
    </ligand>
</feature>
<evidence type="ECO:0000256" key="17">
    <source>
        <dbReference type="ARBA" id="ARBA00076158"/>
    </source>
</evidence>
<feature type="binding site" evidence="19">
    <location>
        <position position="190"/>
    </location>
    <ligand>
        <name>UDP-N-acetyl-alpha-D-muramoyl-L-alanyl-D-glutamate</name>
        <dbReference type="ChEBI" id="CHEBI:83900"/>
    </ligand>
</feature>
<name>A0A348AQB8_9FIRM</name>
<sequence length="500" mass="54987">MSKQLQKLIELLPDVTVTGSPDRIIESITYDSRRVTPGALFICLTGNKVDGHNYIIDAYDKGAVAVLVEKNFPQTIEGLTVIKVASTRAAMQQIAPYFFDYPGRKLRIIGITGTNGKTTTTYLIRQILMQAGYKVGLIGTIQTIIGEQVLPVKNTTPDVIDLQSILADMVTQGMDYAVMEVSSHALALNRVAGCEFDVGVFTNITQDHLDFHENFDNYIEAKAKLFRSLGSPDSSKYRKTAVINLDDAAGEIMLKSTACSVISYGVEHPAELMAREIKVKANGASFEIAGSHGRIPLNLKITGMFNVYNVLGAIGAAVAEGIDKAIIMPALESFESVPGRFELVQAGQPYTVIVDYAHTPDGLENVLKTAKQFARNKVLVVFGCGGDRDRTKRPIMGKTAVKYADIIIATSDNPRTENPEDILKDVEVGIKEAMASFGDTKQYEIIVDRRQAIQYALKLAREQDIILIAGKGHETYQILKDRTIDFDDREIAREIIGEMR</sequence>
<evidence type="ECO:0000259" key="23">
    <source>
        <dbReference type="Pfam" id="PF08245"/>
    </source>
</evidence>
<feature type="binding site" evidence="19">
    <location>
        <begin position="113"/>
        <end position="119"/>
    </location>
    <ligand>
        <name>ATP</name>
        <dbReference type="ChEBI" id="CHEBI:30616"/>
    </ligand>
</feature>
<comment type="pathway">
    <text evidence="1 19 20">Cell wall biogenesis; peptidoglycan biosynthesis.</text>
</comment>
<dbReference type="Pfam" id="PF01225">
    <property type="entry name" value="Mur_ligase"/>
    <property type="match status" value="1"/>
</dbReference>
<evidence type="ECO:0000259" key="21">
    <source>
        <dbReference type="Pfam" id="PF01225"/>
    </source>
</evidence>
<evidence type="ECO:0000256" key="6">
    <source>
        <dbReference type="ARBA" id="ARBA00022741"/>
    </source>
</evidence>
<dbReference type="KEGG" id="mana:MAMMFC1_03978"/>
<dbReference type="InterPro" id="IPR005761">
    <property type="entry name" value="UDP-N-AcMur-Glu-dNH2Pim_ligase"/>
</dbReference>
<feature type="binding site" evidence="19">
    <location>
        <position position="470"/>
    </location>
    <ligand>
        <name>meso-2,6-diaminopimelate</name>
        <dbReference type="ChEBI" id="CHEBI:57791"/>
    </ligand>
</feature>
<feature type="short sequence motif" description="Meso-diaminopimelate recognition motif" evidence="19">
    <location>
        <begin position="412"/>
        <end position="415"/>
    </location>
</feature>
<dbReference type="Gene3D" id="3.40.1190.10">
    <property type="entry name" value="Mur-like, catalytic domain"/>
    <property type="match status" value="1"/>
</dbReference>
<dbReference type="Gene3D" id="3.40.1390.10">
    <property type="entry name" value="MurE/MurF, N-terminal domain"/>
    <property type="match status" value="1"/>
</dbReference>
<evidence type="ECO:0000256" key="13">
    <source>
        <dbReference type="ARBA" id="ARBA00056782"/>
    </source>
</evidence>
<dbReference type="GO" id="GO:0008360">
    <property type="term" value="P:regulation of cell shape"/>
    <property type="evidence" value="ECO:0007669"/>
    <property type="project" value="UniProtKB-KW"/>
</dbReference>
<comment type="function">
    <text evidence="13 19">Catalyzes the addition of meso-diaminopimelic acid to the nucleotide precursor UDP-N-acetylmuramoyl-L-alanyl-D-glutamate (UMAG) in the biosynthesis of bacterial cell-wall peptidoglycan.</text>
</comment>
<dbReference type="InterPro" id="IPR036615">
    <property type="entry name" value="Mur_ligase_C_dom_sf"/>
</dbReference>
<comment type="caution">
    <text evidence="19">Lacks conserved residue(s) required for the propagation of feature annotation.</text>
</comment>
<evidence type="ECO:0000256" key="20">
    <source>
        <dbReference type="RuleBase" id="RU004135"/>
    </source>
</evidence>
<protein>
    <recommendedName>
        <fullName evidence="15 19">UDP-N-acetylmuramoyl-L-alanyl-D-glutamate--2,6-diaminopimelate ligase</fullName>
        <ecNumber evidence="14 19">6.3.2.13</ecNumber>
    </recommendedName>
    <alternativeName>
        <fullName evidence="16 19">Meso-A2pm-adding enzyme</fullName>
    </alternativeName>
    <alternativeName>
        <fullName evidence="17 19">Meso-diaminopimelate-adding enzyme</fullName>
    </alternativeName>
    <alternativeName>
        <fullName evidence="18 19">UDP-MurNAc-L-Ala-D-Glu:meso-diaminopimelate ligase</fullName>
    </alternativeName>
    <alternativeName>
        <fullName evidence="19">UDP-MurNAc-tripeptide synthetase</fullName>
    </alternativeName>
    <alternativeName>
        <fullName evidence="19">UDP-N-acetylmuramyl-tripeptide synthetase</fullName>
    </alternativeName>
</protein>
<keyword evidence="3 19" id="KW-0963">Cytoplasm</keyword>
<dbReference type="Pfam" id="PF02875">
    <property type="entry name" value="Mur_ligase_C"/>
    <property type="match status" value="1"/>
</dbReference>
<evidence type="ECO:0000256" key="7">
    <source>
        <dbReference type="ARBA" id="ARBA00022840"/>
    </source>
</evidence>
<feature type="domain" description="Mur ligase central" evidence="23">
    <location>
        <begin position="111"/>
        <end position="317"/>
    </location>
</feature>
<keyword evidence="6 19" id="KW-0547">Nucleotide-binding</keyword>
<reference evidence="24 25" key="1">
    <citation type="journal article" date="2018" name="Int. J. Syst. Evol. Microbiol.">
        <title>Methylomusa anaerophila gen. nov., sp. nov., an anaerobic methanol-utilizing bacterium isolated from a microbial fuel cell.</title>
        <authorList>
            <person name="Amano N."/>
            <person name="Yamamuro A."/>
            <person name="Miyahara M."/>
            <person name="Kouzuma A."/>
            <person name="Abe T."/>
            <person name="Watanabe K."/>
        </authorList>
    </citation>
    <scope>NUCLEOTIDE SEQUENCE [LARGE SCALE GENOMIC DNA]</scope>
    <source>
        <strain evidence="24 25">MMFC1</strain>
    </source>
</reference>
<dbReference type="InterPro" id="IPR036565">
    <property type="entry name" value="Mur-like_cat_sf"/>
</dbReference>
<keyword evidence="19" id="KW-0460">Magnesium</keyword>
<gene>
    <name evidence="24" type="primary">murE_2</name>
    <name evidence="19" type="synonym">murE</name>
    <name evidence="24" type="ORF">MAMMFC1_03978</name>
</gene>
<evidence type="ECO:0000313" key="24">
    <source>
        <dbReference type="EMBL" id="BBB93266.1"/>
    </source>
</evidence>
<dbReference type="Gene3D" id="3.90.190.20">
    <property type="entry name" value="Mur ligase, C-terminal domain"/>
    <property type="match status" value="1"/>
</dbReference>
<dbReference type="GO" id="GO:0071555">
    <property type="term" value="P:cell wall organization"/>
    <property type="evidence" value="ECO:0007669"/>
    <property type="project" value="UniProtKB-KW"/>
</dbReference>
<dbReference type="Pfam" id="PF08245">
    <property type="entry name" value="Mur_ligase_M"/>
    <property type="match status" value="1"/>
</dbReference>
<dbReference type="RefSeq" id="WP_126310119.1">
    <property type="nucleotide sequence ID" value="NZ_AP018449.1"/>
</dbReference>
<feature type="binding site" evidence="19">
    <location>
        <position position="32"/>
    </location>
    <ligand>
        <name>UDP-N-acetyl-alpha-D-muramoyl-L-alanyl-D-glutamate</name>
        <dbReference type="ChEBI" id="CHEBI:83900"/>
    </ligand>
</feature>
<keyword evidence="8 19" id="KW-0133">Cell shape</keyword>
<dbReference type="Proteomes" id="UP000276437">
    <property type="component" value="Chromosome"/>
</dbReference>
<dbReference type="UniPathway" id="UPA00219"/>
<dbReference type="GO" id="GO:0004326">
    <property type="term" value="F:tetrahydrofolylpolyglutamate synthase activity"/>
    <property type="evidence" value="ECO:0007669"/>
    <property type="project" value="InterPro"/>
</dbReference>
<dbReference type="OrthoDB" id="9800958at2"/>
<comment type="cofactor">
    <cofactor evidence="19">
        <name>Mg(2+)</name>
        <dbReference type="ChEBI" id="CHEBI:18420"/>
    </cofactor>
</comment>
<evidence type="ECO:0000256" key="4">
    <source>
        <dbReference type="ARBA" id="ARBA00022598"/>
    </source>
</evidence>
<evidence type="ECO:0000256" key="9">
    <source>
        <dbReference type="ARBA" id="ARBA00022984"/>
    </source>
</evidence>
<keyword evidence="5 19" id="KW-0132">Cell division</keyword>
<dbReference type="GO" id="GO:0009252">
    <property type="term" value="P:peptidoglycan biosynthetic process"/>
    <property type="evidence" value="ECO:0007669"/>
    <property type="project" value="UniProtKB-UniRule"/>
</dbReference>
<accession>A0A348AQB8</accession>
<dbReference type="PROSITE" id="PS01011">
    <property type="entry name" value="FOLYLPOLYGLU_SYNT_1"/>
    <property type="match status" value="1"/>
</dbReference>
<evidence type="ECO:0000256" key="12">
    <source>
        <dbReference type="ARBA" id="ARBA00050251"/>
    </source>
</evidence>
<dbReference type="EMBL" id="AP018449">
    <property type="protein sequence ID" value="BBB93266.1"/>
    <property type="molecule type" value="Genomic_DNA"/>
</dbReference>
<dbReference type="EC" id="6.3.2.13" evidence="14 19"/>
<keyword evidence="11 19" id="KW-0961">Cell wall biogenesis/degradation</keyword>
<comment type="PTM">
    <text evidence="19">Carboxylation is probably crucial for Mg(2+) binding and, consequently, for the gamma-phosphate positioning of ATP.</text>
</comment>
<evidence type="ECO:0000259" key="22">
    <source>
        <dbReference type="Pfam" id="PF02875"/>
    </source>
</evidence>
<dbReference type="SUPFAM" id="SSF53244">
    <property type="entry name" value="MurD-like peptide ligases, peptide-binding domain"/>
    <property type="match status" value="1"/>
</dbReference>
<dbReference type="InterPro" id="IPR004101">
    <property type="entry name" value="Mur_ligase_C"/>
</dbReference>
<dbReference type="PANTHER" id="PTHR23135:SF4">
    <property type="entry name" value="UDP-N-ACETYLMURAMOYL-L-ALANYL-D-GLUTAMATE--2,6-DIAMINOPIMELATE LIGASE MURE HOMOLOG, CHLOROPLASTIC"/>
    <property type="match status" value="1"/>
</dbReference>
<dbReference type="GO" id="GO:0005524">
    <property type="term" value="F:ATP binding"/>
    <property type="evidence" value="ECO:0007669"/>
    <property type="project" value="UniProtKB-UniRule"/>
</dbReference>
<dbReference type="InterPro" id="IPR013221">
    <property type="entry name" value="Mur_ligase_cen"/>
</dbReference>
<dbReference type="FunFam" id="3.90.190.20:FF:000006">
    <property type="entry name" value="UDP-N-acetylmuramoyl-L-alanyl-D-glutamate--2,6-diaminopimelate ligase"/>
    <property type="match status" value="1"/>
</dbReference>
<keyword evidence="7 19" id="KW-0067">ATP-binding</keyword>
<dbReference type="GO" id="GO:0008765">
    <property type="term" value="F:UDP-N-acetylmuramoylalanyl-D-glutamate-2,6-diaminopimelate ligase activity"/>
    <property type="evidence" value="ECO:0007669"/>
    <property type="project" value="UniProtKB-UniRule"/>
</dbReference>
<feature type="binding site" evidence="19">
    <location>
        <position position="474"/>
    </location>
    <ligand>
        <name>meso-2,6-diaminopimelate</name>
        <dbReference type="ChEBI" id="CHEBI:57791"/>
    </ligand>
</feature>
<dbReference type="NCBIfam" id="NF001124">
    <property type="entry name" value="PRK00139.1-2"/>
    <property type="match status" value="1"/>
</dbReference>
<keyword evidence="10 19" id="KW-0131">Cell cycle</keyword>
<evidence type="ECO:0000256" key="19">
    <source>
        <dbReference type="HAMAP-Rule" id="MF_00208"/>
    </source>
</evidence>
<dbReference type="PANTHER" id="PTHR23135">
    <property type="entry name" value="MUR LIGASE FAMILY MEMBER"/>
    <property type="match status" value="1"/>
</dbReference>
<evidence type="ECO:0000256" key="8">
    <source>
        <dbReference type="ARBA" id="ARBA00022960"/>
    </source>
</evidence>
<dbReference type="GO" id="GO:0000287">
    <property type="term" value="F:magnesium ion binding"/>
    <property type="evidence" value="ECO:0007669"/>
    <property type="project" value="UniProtKB-UniRule"/>
</dbReference>
<evidence type="ECO:0000256" key="15">
    <source>
        <dbReference type="ARBA" id="ARBA00072883"/>
    </source>
</evidence>
<feature type="domain" description="Mur ligase C-terminal" evidence="22">
    <location>
        <begin position="339"/>
        <end position="472"/>
    </location>
</feature>
<evidence type="ECO:0000256" key="11">
    <source>
        <dbReference type="ARBA" id="ARBA00023316"/>
    </source>
</evidence>
<evidence type="ECO:0000256" key="16">
    <source>
        <dbReference type="ARBA" id="ARBA00075482"/>
    </source>
</evidence>
<feature type="binding site" evidence="19">
    <location>
        <begin position="412"/>
        <end position="415"/>
    </location>
    <ligand>
        <name>meso-2,6-diaminopimelate</name>
        <dbReference type="ChEBI" id="CHEBI:57791"/>
    </ligand>
</feature>
<evidence type="ECO:0000313" key="25">
    <source>
        <dbReference type="Proteomes" id="UP000276437"/>
    </source>
</evidence>
<dbReference type="NCBIfam" id="NF001126">
    <property type="entry name" value="PRK00139.1-4"/>
    <property type="match status" value="1"/>
</dbReference>
<comment type="similarity">
    <text evidence="2 19">Belongs to the MurCDEF family. MurE subfamily.</text>
</comment>
<evidence type="ECO:0000256" key="14">
    <source>
        <dbReference type="ARBA" id="ARBA00066633"/>
    </source>
</evidence>
<dbReference type="AlphaFoldDB" id="A0A348AQB8"/>
<evidence type="ECO:0000256" key="3">
    <source>
        <dbReference type="ARBA" id="ARBA00022490"/>
    </source>
</evidence>
<dbReference type="GO" id="GO:0051301">
    <property type="term" value="P:cell division"/>
    <property type="evidence" value="ECO:0007669"/>
    <property type="project" value="UniProtKB-KW"/>
</dbReference>
<dbReference type="InterPro" id="IPR018109">
    <property type="entry name" value="Folylpolyglutamate_synth_CS"/>
</dbReference>
<evidence type="ECO:0000256" key="10">
    <source>
        <dbReference type="ARBA" id="ARBA00023306"/>
    </source>
</evidence>
<dbReference type="GO" id="GO:0005737">
    <property type="term" value="C:cytoplasm"/>
    <property type="evidence" value="ECO:0007669"/>
    <property type="project" value="UniProtKB-SubCell"/>
</dbReference>
<keyword evidence="9 19" id="KW-0573">Peptidoglycan synthesis</keyword>
<organism evidence="24 25">
    <name type="scientific">Methylomusa anaerophila</name>
    <dbReference type="NCBI Taxonomy" id="1930071"/>
    <lineage>
        <taxon>Bacteria</taxon>
        <taxon>Bacillati</taxon>
        <taxon>Bacillota</taxon>
        <taxon>Negativicutes</taxon>
        <taxon>Selenomonadales</taxon>
        <taxon>Sporomusaceae</taxon>
        <taxon>Methylomusa</taxon>
    </lineage>
</organism>
<evidence type="ECO:0000256" key="18">
    <source>
        <dbReference type="ARBA" id="ARBA00081560"/>
    </source>
</evidence>
<keyword evidence="4 19" id="KW-0436">Ligase</keyword>
<proteinExistence type="inferred from homology"/>
<dbReference type="SUPFAM" id="SSF53623">
    <property type="entry name" value="MurD-like peptide ligases, catalytic domain"/>
    <property type="match status" value="1"/>
</dbReference>